<dbReference type="EMBL" id="BPLQ01014142">
    <property type="protein sequence ID" value="GIY77590.1"/>
    <property type="molecule type" value="Genomic_DNA"/>
</dbReference>
<organism evidence="1 2">
    <name type="scientific">Caerostris darwini</name>
    <dbReference type="NCBI Taxonomy" id="1538125"/>
    <lineage>
        <taxon>Eukaryota</taxon>
        <taxon>Metazoa</taxon>
        <taxon>Ecdysozoa</taxon>
        <taxon>Arthropoda</taxon>
        <taxon>Chelicerata</taxon>
        <taxon>Arachnida</taxon>
        <taxon>Araneae</taxon>
        <taxon>Araneomorphae</taxon>
        <taxon>Entelegynae</taxon>
        <taxon>Araneoidea</taxon>
        <taxon>Araneidae</taxon>
        <taxon>Caerostris</taxon>
    </lineage>
</organism>
<evidence type="ECO:0000313" key="2">
    <source>
        <dbReference type="Proteomes" id="UP001054837"/>
    </source>
</evidence>
<dbReference type="AlphaFoldDB" id="A0AAV4W469"/>
<accession>A0AAV4W469</accession>
<sequence length="74" mass="8504">MEEESDVDISTLPIEEDNMDLDCESLIQALNFYNKIVELSEPKELRKRSRKLLHINALAIVKIVASQNTYIAQL</sequence>
<proteinExistence type="predicted"/>
<keyword evidence="2" id="KW-1185">Reference proteome</keyword>
<reference evidence="1 2" key="1">
    <citation type="submission" date="2021-06" db="EMBL/GenBank/DDBJ databases">
        <title>Caerostris darwini draft genome.</title>
        <authorList>
            <person name="Kono N."/>
            <person name="Arakawa K."/>
        </authorList>
    </citation>
    <scope>NUCLEOTIDE SEQUENCE [LARGE SCALE GENOMIC DNA]</scope>
</reference>
<protein>
    <submittedName>
        <fullName evidence="1">Uncharacterized protein</fullName>
    </submittedName>
</protein>
<evidence type="ECO:0000313" key="1">
    <source>
        <dbReference type="EMBL" id="GIY77590.1"/>
    </source>
</evidence>
<name>A0AAV4W469_9ARAC</name>
<gene>
    <name evidence="1" type="ORF">CDAR_509471</name>
</gene>
<dbReference type="Proteomes" id="UP001054837">
    <property type="component" value="Unassembled WGS sequence"/>
</dbReference>
<comment type="caution">
    <text evidence="1">The sequence shown here is derived from an EMBL/GenBank/DDBJ whole genome shotgun (WGS) entry which is preliminary data.</text>
</comment>
<feature type="non-terminal residue" evidence="1">
    <location>
        <position position="74"/>
    </location>
</feature>